<dbReference type="EMBL" id="UZAH01031945">
    <property type="protein sequence ID" value="VDP18728.1"/>
    <property type="molecule type" value="Genomic_DNA"/>
</dbReference>
<dbReference type="AlphaFoldDB" id="A0A183GD89"/>
<protein>
    <submittedName>
        <fullName evidence="3">HTH CENPB-type domain-containing protein</fullName>
    </submittedName>
</protein>
<evidence type="ECO:0000313" key="1">
    <source>
        <dbReference type="EMBL" id="VDP18728.1"/>
    </source>
</evidence>
<evidence type="ECO:0000313" key="3">
    <source>
        <dbReference type="WBParaSite" id="HPBE_0002019401-mRNA-1"/>
    </source>
</evidence>
<accession>A0A183GD89</accession>
<name>A0A183GD89_HELPZ</name>
<accession>A0A3P8CCN5</accession>
<evidence type="ECO:0000313" key="2">
    <source>
        <dbReference type="Proteomes" id="UP000050761"/>
    </source>
</evidence>
<reference evidence="1 2" key="1">
    <citation type="submission" date="2018-11" db="EMBL/GenBank/DDBJ databases">
        <authorList>
            <consortium name="Pathogen Informatics"/>
        </authorList>
    </citation>
    <scope>NUCLEOTIDE SEQUENCE [LARGE SCALE GENOMIC DNA]</scope>
</reference>
<reference evidence="3" key="2">
    <citation type="submission" date="2019-09" db="UniProtKB">
        <authorList>
            <consortium name="WormBaseParasite"/>
        </authorList>
    </citation>
    <scope>IDENTIFICATION</scope>
</reference>
<dbReference type="Proteomes" id="UP000050761">
    <property type="component" value="Unassembled WGS sequence"/>
</dbReference>
<proteinExistence type="predicted"/>
<sequence>MLKSLKKAAVAKVKSSLYEKVDGPQVEKFAILLDKAPCVVRVVKTMRSADGRVLRKPEEVRKRWEEHFKNLLNKEFPRREVQEEQATEGAIPSWTQEEVRSAIGKVKLGKAPGSDEVPTEALKVLRHCGVNWLTLFFNRVTIEGKMPDDWRDSIRR</sequence>
<dbReference type="OrthoDB" id="418748at2759"/>
<dbReference type="WBParaSite" id="HPBE_0002019401-mRNA-1">
    <property type="protein sequence ID" value="HPBE_0002019401-mRNA-1"/>
    <property type="gene ID" value="HPBE_0002019401"/>
</dbReference>
<organism evidence="2 3">
    <name type="scientific">Heligmosomoides polygyrus</name>
    <name type="common">Parasitic roundworm</name>
    <dbReference type="NCBI Taxonomy" id="6339"/>
    <lineage>
        <taxon>Eukaryota</taxon>
        <taxon>Metazoa</taxon>
        <taxon>Ecdysozoa</taxon>
        <taxon>Nematoda</taxon>
        <taxon>Chromadorea</taxon>
        <taxon>Rhabditida</taxon>
        <taxon>Rhabditina</taxon>
        <taxon>Rhabditomorpha</taxon>
        <taxon>Strongyloidea</taxon>
        <taxon>Heligmosomidae</taxon>
        <taxon>Heligmosomoides</taxon>
    </lineage>
</organism>
<gene>
    <name evidence="1" type="ORF">HPBE_LOCUS20193</name>
</gene>
<keyword evidence="2" id="KW-1185">Reference proteome</keyword>